<dbReference type="SUPFAM" id="SSF51735">
    <property type="entry name" value="NAD(P)-binding Rossmann-fold domains"/>
    <property type="match status" value="1"/>
</dbReference>
<sequence>MAQRTISILGCGWLGMPLAKFLVRTNHQVKGSTPTESKLDSLKESGIKAYKIFLNPNINDDFQKEFFNSEILIINFPPKRRDDIEDFHPKQFHSLIEQINNSTITKVIFISSTSVYANLNREVTEEDHQMPEKASGKALRKVEQMLCSESKFSTTIIRFGGLIGYDRKPGRFLSKMKTAIEGKSPVNLLHQDDCINIISHVIENNLWGEVYNACCPEHPTKKDFYEKAAAIGGFSLPNFKHSKNTFKIISCEKLINTGFSFKYANPIDALPF</sequence>
<dbReference type="PANTHER" id="PTHR48079:SF6">
    <property type="entry name" value="NAD(P)-BINDING DOMAIN-CONTAINING PROTEIN-RELATED"/>
    <property type="match status" value="1"/>
</dbReference>
<dbReference type="PANTHER" id="PTHR48079">
    <property type="entry name" value="PROTEIN YEEZ"/>
    <property type="match status" value="1"/>
</dbReference>
<dbReference type="Gene3D" id="3.40.50.720">
    <property type="entry name" value="NAD(P)-binding Rossmann-like Domain"/>
    <property type="match status" value="1"/>
</dbReference>
<accession>A0ABT5VQM8</accession>
<dbReference type="InterPro" id="IPR051783">
    <property type="entry name" value="NAD(P)-dependent_oxidoreduct"/>
</dbReference>
<protein>
    <submittedName>
        <fullName evidence="1">NAD(P)H-binding protein</fullName>
    </submittedName>
</protein>
<gene>
    <name evidence="1" type="ORF">L3049_01065</name>
</gene>
<reference evidence="1 2" key="1">
    <citation type="submission" date="2022-01" db="EMBL/GenBank/DDBJ databases">
        <title>Labilibaculum sp. nov, a marine bacterium isolated from Antarctica.</title>
        <authorList>
            <person name="Dai W."/>
        </authorList>
    </citation>
    <scope>NUCLEOTIDE SEQUENCE [LARGE SCALE GENOMIC DNA]</scope>
    <source>
        <strain evidence="1 2">DW002</strain>
    </source>
</reference>
<evidence type="ECO:0000313" key="2">
    <source>
        <dbReference type="Proteomes" id="UP001528920"/>
    </source>
</evidence>
<dbReference type="InterPro" id="IPR036291">
    <property type="entry name" value="NAD(P)-bd_dom_sf"/>
</dbReference>
<dbReference type="RefSeq" id="WP_275107921.1">
    <property type="nucleotide sequence ID" value="NZ_JAKJSC010000001.1"/>
</dbReference>
<organism evidence="1 2">
    <name type="scientific">Paralabilibaculum antarcticum</name>
    <dbReference type="NCBI Taxonomy" id="2912572"/>
    <lineage>
        <taxon>Bacteria</taxon>
        <taxon>Pseudomonadati</taxon>
        <taxon>Bacteroidota</taxon>
        <taxon>Bacteroidia</taxon>
        <taxon>Marinilabiliales</taxon>
        <taxon>Marinifilaceae</taxon>
        <taxon>Paralabilibaculum</taxon>
    </lineage>
</organism>
<dbReference type="Proteomes" id="UP001528920">
    <property type="component" value="Unassembled WGS sequence"/>
</dbReference>
<proteinExistence type="predicted"/>
<comment type="caution">
    <text evidence="1">The sequence shown here is derived from an EMBL/GenBank/DDBJ whole genome shotgun (WGS) entry which is preliminary data.</text>
</comment>
<dbReference type="EMBL" id="JAKJSC010000001">
    <property type="protein sequence ID" value="MDE5416579.1"/>
    <property type="molecule type" value="Genomic_DNA"/>
</dbReference>
<evidence type="ECO:0000313" key="1">
    <source>
        <dbReference type="EMBL" id="MDE5416579.1"/>
    </source>
</evidence>
<keyword evidence="2" id="KW-1185">Reference proteome</keyword>
<name>A0ABT5VQM8_9BACT</name>